<evidence type="ECO:0000256" key="10">
    <source>
        <dbReference type="SAM" id="MobiDB-lite"/>
    </source>
</evidence>
<evidence type="ECO:0000256" key="8">
    <source>
        <dbReference type="ARBA" id="ARBA00029586"/>
    </source>
</evidence>
<dbReference type="InterPro" id="IPR014349">
    <property type="entry name" value="Rieske_Fe-S_prot"/>
</dbReference>
<dbReference type="GO" id="GO:0004497">
    <property type="term" value="F:monooxygenase activity"/>
    <property type="evidence" value="ECO:0007669"/>
    <property type="project" value="UniProtKB-ARBA"/>
</dbReference>
<evidence type="ECO:0000259" key="11">
    <source>
        <dbReference type="PROSITE" id="PS51296"/>
    </source>
</evidence>
<protein>
    <recommendedName>
        <fullName evidence="2">Cytochrome bc1 complex Rieske iron-sulfur subunit</fullName>
    </recommendedName>
    <alternativeName>
        <fullName evidence="8">Cytochrome bc1 reductase complex subunit QcrA</fullName>
    </alternativeName>
</protein>
<dbReference type="InterPro" id="IPR005805">
    <property type="entry name" value="Rieske_Fe-S_prot_C"/>
</dbReference>
<dbReference type="InterPro" id="IPR017941">
    <property type="entry name" value="Rieske_2Fe-2S"/>
</dbReference>
<dbReference type="InterPro" id="IPR036922">
    <property type="entry name" value="Rieske_2Fe-2S_sf"/>
</dbReference>
<evidence type="ECO:0000256" key="7">
    <source>
        <dbReference type="ARBA" id="ARBA00023157"/>
    </source>
</evidence>
<sequence>MTSPANSPQPYGPDGGPGGPGGPGSPDGPDGHRAEQAALKERISADSLTTRRDYLRIVATVSGGLVVGSTVVSAGVLHRHGDGAAAPLRVADRLEPGDAVTFDYPGEDDRAMAIRLPDGTLVGYSTVCTHLACGVLWRRDHGADGDLYCPCHEGQFDSRTGEVTGGPPPRPLPRVVMAERADGSVWAVGTIRSGEETLTGVCRTLRDPELIAAANCPSRKSGK</sequence>
<evidence type="ECO:0000313" key="12">
    <source>
        <dbReference type="EMBL" id="GLW58231.1"/>
    </source>
</evidence>
<evidence type="ECO:0000256" key="9">
    <source>
        <dbReference type="ARBA" id="ARBA00034078"/>
    </source>
</evidence>
<evidence type="ECO:0000256" key="6">
    <source>
        <dbReference type="ARBA" id="ARBA00023014"/>
    </source>
</evidence>
<dbReference type="GO" id="GO:0016705">
    <property type="term" value="F:oxidoreductase activity, acting on paired donors, with incorporation or reduction of molecular oxygen"/>
    <property type="evidence" value="ECO:0007669"/>
    <property type="project" value="UniProtKB-ARBA"/>
</dbReference>
<evidence type="ECO:0000256" key="2">
    <source>
        <dbReference type="ARBA" id="ARBA00015816"/>
    </source>
</evidence>
<proteinExistence type="predicted"/>
<dbReference type="PROSITE" id="PS51296">
    <property type="entry name" value="RIESKE"/>
    <property type="match status" value="1"/>
</dbReference>
<dbReference type="RefSeq" id="WP_081974030.1">
    <property type="nucleotide sequence ID" value="NZ_BSRX01000049.1"/>
</dbReference>
<keyword evidence="7" id="KW-1015">Disulfide bond</keyword>
<keyword evidence="3" id="KW-0001">2Fe-2S</keyword>
<feature type="compositionally biased region" description="Gly residues" evidence="10">
    <location>
        <begin position="13"/>
        <end position="25"/>
    </location>
</feature>
<evidence type="ECO:0000256" key="5">
    <source>
        <dbReference type="ARBA" id="ARBA00023004"/>
    </source>
</evidence>
<organism evidence="12 13">
    <name type="scientific">Kitasatospora phosalacinea</name>
    <dbReference type="NCBI Taxonomy" id="2065"/>
    <lineage>
        <taxon>Bacteria</taxon>
        <taxon>Bacillati</taxon>
        <taxon>Actinomycetota</taxon>
        <taxon>Actinomycetes</taxon>
        <taxon>Kitasatosporales</taxon>
        <taxon>Streptomycetaceae</taxon>
        <taxon>Kitasatospora</taxon>
    </lineage>
</organism>
<keyword evidence="6" id="KW-0411">Iron-sulfur</keyword>
<reference evidence="12" key="1">
    <citation type="submission" date="2023-02" db="EMBL/GenBank/DDBJ databases">
        <title>Kitasatospora phosalacinea NBRC 14362.</title>
        <authorList>
            <person name="Ichikawa N."/>
            <person name="Sato H."/>
            <person name="Tonouchi N."/>
        </authorList>
    </citation>
    <scope>NUCLEOTIDE SEQUENCE</scope>
    <source>
        <strain evidence="12">NBRC 14362</strain>
    </source>
</reference>
<feature type="domain" description="Rieske" evidence="11">
    <location>
        <begin position="86"/>
        <end position="186"/>
    </location>
</feature>
<name>A0A9W6PNW6_9ACTN</name>
<gene>
    <name evidence="12" type="ORF">Kpho01_62420</name>
</gene>
<evidence type="ECO:0000256" key="4">
    <source>
        <dbReference type="ARBA" id="ARBA00022723"/>
    </source>
</evidence>
<comment type="cofactor">
    <cofactor evidence="9">
        <name>[2Fe-2S] cluster</name>
        <dbReference type="ChEBI" id="CHEBI:190135"/>
    </cofactor>
</comment>
<evidence type="ECO:0000256" key="3">
    <source>
        <dbReference type="ARBA" id="ARBA00022714"/>
    </source>
</evidence>
<keyword evidence="4" id="KW-0479">Metal-binding</keyword>
<comment type="function">
    <text evidence="1">Iron-sulfur subunit of the cytochrome bc1 complex, an essential component of the respiratory electron transport chain required for ATP synthesis. The bc1 complex catalyzes the oxidation of menaquinol and the reduction of cytochrome c in the respiratory chain. The bc1 complex operates through a Q-cycle mechanism that couples electron transfer to generation of the proton gradient that drives ATP synthesis.</text>
</comment>
<dbReference type="OrthoDB" id="25106at2"/>
<dbReference type="SUPFAM" id="SSF50022">
    <property type="entry name" value="ISP domain"/>
    <property type="match status" value="1"/>
</dbReference>
<dbReference type="PRINTS" id="PR00162">
    <property type="entry name" value="RIESKE"/>
</dbReference>
<dbReference type="AlphaFoldDB" id="A0A9W6PNW6"/>
<dbReference type="Gene3D" id="2.102.10.10">
    <property type="entry name" value="Rieske [2Fe-2S] iron-sulphur domain"/>
    <property type="match status" value="1"/>
</dbReference>
<dbReference type="PANTHER" id="PTHR10134">
    <property type="entry name" value="CYTOCHROME B-C1 COMPLEX SUBUNIT RIESKE, MITOCHONDRIAL"/>
    <property type="match status" value="1"/>
</dbReference>
<feature type="region of interest" description="Disordered" evidence="10">
    <location>
        <begin position="1"/>
        <end position="33"/>
    </location>
</feature>
<dbReference type="EMBL" id="BSRX01000049">
    <property type="protein sequence ID" value="GLW58231.1"/>
    <property type="molecule type" value="Genomic_DNA"/>
</dbReference>
<keyword evidence="5" id="KW-0408">Iron</keyword>
<evidence type="ECO:0000256" key="1">
    <source>
        <dbReference type="ARBA" id="ARBA00002494"/>
    </source>
</evidence>
<dbReference type="GO" id="GO:0051537">
    <property type="term" value="F:2 iron, 2 sulfur cluster binding"/>
    <property type="evidence" value="ECO:0007669"/>
    <property type="project" value="UniProtKB-KW"/>
</dbReference>
<comment type="caution">
    <text evidence="12">The sequence shown here is derived from an EMBL/GenBank/DDBJ whole genome shotgun (WGS) entry which is preliminary data.</text>
</comment>
<dbReference type="Proteomes" id="UP001165143">
    <property type="component" value="Unassembled WGS sequence"/>
</dbReference>
<dbReference type="GO" id="GO:0046872">
    <property type="term" value="F:metal ion binding"/>
    <property type="evidence" value="ECO:0007669"/>
    <property type="project" value="UniProtKB-KW"/>
</dbReference>
<dbReference type="GO" id="GO:0016020">
    <property type="term" value="C:membrane"/>
    <property type="evidence" value="ECO:0007669"/>
    <property type="project" value="InterPro"/>
</dbReference>
<evidence type="ECO:0000313" key="13">
    <source>
        <dbReference type="Proteomes" id="UP001165143"/>
    </source>
</evidence>
<dbReference type="Pfam" id="PF00355">
    <property type="entry name" value="Rieske"/>
    <property type="match status" value="1"/>
</dbReference>
<accession>A0A9W6PNW6</accession>